<dbReference type="SUPFAM" id="SSF56204">
    <property type="entry name" value="Hect, E3 ligase catalytic domain"/>
    <property type="match status" value="1"/>
</dbReference>
<evidence type="ECO:0000313" key="2">
    <source>
        <dbReference type="EMBL" id="KAK0132655.1"/>
    </source>
</evidence>
<sequence>MFPFVLDPDIVYKHITFRIDEHLIDFNREGARPQRREPRGRGQRPITFKVVVLHSSTITRYRSQNDHRVPFVLTVPLDLSAEDFLQCIHKNVPGVPAEFELCRVSSTREVVPLTDQCPLDIRNRRELNRERPVDPLHIDQPGMPSRERPVDPLHIDQPGMPSRERPVDPLHIDQPGMPSRDEFFIIDDDMSSASDVEEPLAASVTDPTAVSLDQLLFRFTMDNVNTERPMTVAVRRQNVLKSACSVLSRGYFEWQREPRIEFINEMADDYGGPRREFQRLLMMAIQGTFGVFEGRSDELYFSYDLCALEQQKYFKAGKLTAWSVAHGGPGPRSISRVVYLLMCGQSAPLSDVDIGVLLDEDKGGKLQQLKACRTEEDLQRLKGSCGDWVSDCGVPSFYSVTLQEMPQVVERVVANYCFHR</sequence>
<dbReference type="GO" id="GO:0004842">
    <property type="term" value="F:ubiquitin-protein transferase activity"/>
    <property type="evidence" value="ECO:0007669"/>
    <property type="project" value="InterPro"/>
</dbReference>
<proteinExistence type="predicted"/>
<name>A0AA47M2X6_MERPO</name>
<accession>A0AA47M2X6</accession>
<evidence type="ECO:0000256" key="1">
    <source>
        <dbReference type="SAM" id="MobiDB-lite"/>
    </source>
</evidence>
<dbReference type="Proteomes" id="UP001174136">
    <property type="component" value="Unassembled WGS sequence"/>
</dbReference>
<organism evidence="2 3">
    <name type="scientific">Merluccius polli</name>
    <name type="common">Benguela hake</name>
    <name type="synonym">Merluccius cadenati</name>
    <dbReference type="NCBI Taxonomy" id="89951"/>
    <lineage>
        <taxon>Eukaryota</taxon>
        <taxon>Metazoa</taxon>
        <taxon>Chordata</taxon>
        <taxon>Craniata</taxon>
        <taxon>Vertebrata</taxon>
        <taxon>Euteleostomi</taxon>
        <taxon>Actinopterygii</taxon>
        <taxon>Neopterygii</taxon>
        <taxon>Teleostei</taxon>
        <taxon>Neoteleostei</taxon>
        <taxon>Acanthomorphata</taxon>
        <taxon>Zeiogadaria</taxon>
        <taxon>Gadariae</taxon>
        <taxon>Gadiformes</taxon>
        <taxon>Gadoidei</taxon>
        <taxon>Merlucciidae</taxon>
        <taxon>Merluccius</taxon>
    </lineage>
</organism>
<dbReference type="EMBL" id="JAOPHQ010006257">
    <property type="protein sequence ID" value="KAK0132655.1"/>
    <property type="molecule type" value="Genomic_DNA"/>
</dbReference>
<protein>
    <submittedName>
        <fullName evidence="2">G2/M phase-specific E3 ubiquitin-protein ligase</fullName>
    </submittedName>
</protein>
<comment type="caution">
    <text evidence="2">The sequence shown here is derived from an EMBL/GenBank/DDBJ whole genome shotgun (WGS) entry which is preliminary data.</text>
</comment>
<dbReference type="Gene3D" id="3.90.1750.10">
    <property type="entry name" value="Hect, E3 ligase catalytic domains"/>
    <property type="match status" value="1"/>
</dbReference>
<gene>
    <name evidence="2" type="primary">G2E3_28</name>
    <name evidence="2" type="ORF">N1851_032524</name>
</gene>
<feature type="compositionally biased region" description="Basic and acidic residues" evidence="1">
    <location>
        <begin position="145"/>
        <end position="154"/>
    </location>
</feature>
<keyword evidence="3" id="KW-1185">Reference proteome</keyword>
<feature type="region of interest" description="Disordered" evidence="1">
    <location>
        <begin position="134"/>
        <end position="166"/>
    </location>
</feature>
<dbReference type="AlphaFoldDB" id="A0AA47M2X6"/>
<dbReference type="InterPro" id="IPR035983">
    <property type="entry name" value="Hect_E3_ubiquitin_ligase"/>
</dbReference>
<reference evidence="2" key="1">
    <citation type="journal article" date="2023" name="Front. Mar. Sci.">
        <title>A new Merluccius polli reference genome to investigate the effects of global change in West African waters.</title>
        <authorList>
            <person name="Mateo J.L."/>
            <person name="Blanco-Fernandez C."/>
            <person name="Garcia-Vazquez E."/>
            <person name="Machado-Schiaffino G."/>
        </authorList>
    </citation>
    <scope>NUCLEOTIDE SEQUENCE</scope>
    <source>
        <strain evidence="2">C29</strain>
        <tissue evidence="2">Fin</tissue>
    </source>
</reference>
<evidence type="ECO:0000313" key="3">
    <source>
        <dbReference type="Proteomes" id="UP001174136"/>
    </source>
</evidence>